<organism evidence="1 2">
    <name type="scientific">Sphaerodactylus townsendi</name>
    <dbReference type="NCBI Taxonomy" id="933632"/>
    <lineage>
        <taxon>Eukaryota</taxon>
        <taxon>Metazoa</taxon>
        <taxon>Chordata</taxon>
        <taxon>Craniata</taxon>
        <taxon>Vertebrata</taxon>
        <taxon>Euteleostomi</taxon>
        <taxon>Lepidosauria</taxon>
        <taxon>Squamata</taxon>
        <taxon>Bifurcata</taxon>
        <taxon>Gekkota</taxon>
        <taxon>Sphaerodactylidae</taxon>
        <taxon>Sphaerodactylus</taxon>
    </lineage>
</organism>
<dbReference type="Proteomes" id="UP000827872">
    <property type="component" value="Linkage Group LG03"/>
</dbReference>
<evidence type="ECO:0000313" key="1">
    <source>
        <dbReference type="EMBL" id="KAH7992023.1"/>
    </source>
</evidence>
<protein>
    <submittedName>
        <fullName evidence="1">Uncharacterized protein</fullName>
    </submittedName>
</protein>
<dbReference type="EMBL" id="CM037616">
    <property type="protein sequence ID" value="KAH7992023.1"/>
    <property type="molecule type" value="Genomic_DNA"/>
</dbReference>
<proteinExistence type="predicted"/>
<accession>A0ACB8EHT1</accession>
<evidence type="ECO:0000313" key="2">
    <source>
        <dbReference type="Proteomes" id="UP000827872"/>
    </source>
</evidence>
<keyword evidence="2" id="KW-1185">Reference proteome</keyword>
<gene>
    <name evidence="1" type="ORF">K3G42_018255</name>
</gene>
<name>A0ACB8EHT1_9SAUR</name>
<comment type="caution">
    <text evidence="1">The sequence shown here is derived from an EMBL/GenBank/DDBJ whole genome shotgun (WGS) entry which is preliminary data.</text>
</comment>
<reference evidence="1" key="1">
    <citation type="submission" date="2021-08" db="EMBL/GenBank/DDBJ databases">
        <title>The first chromosome-level gecko genome reveals the dynamic sex chromosomes of Neotropical dwarf geckos (Sphaerodactylidae: Sphaerodactylus).</title>
        <authorList>
            <person name="Pinto B.J."/>
            <person name="Keating S.E."/>
            <person name="Gamble T."/>
        </authorList>
    </citation>
    <scope>NUCLEOTIDE SEQUENCE</scope>
    <source>
        <strain evidence="1">TG3544</strain>
    </source>
</reference>
<sequence>MAEIEEGDLLEIAHQDPLQVRQGQMRGTAYLRHSQEEIQRDLHLLQQQLADMQIGPQQPIRGGFRRPTLGKKLQQLEPVYRNAVSVYQCHKYLWGQDRGRRRS</sequence>